<reference evidence="4 5" key="1">
    <citation type="submission" date="2020-04" db="EMBL/GenBank/DDBJ databases">
        <title>Paenibacillus algicola sp. nov., a novel marine bacterium producing alginate lyase.</title>
        <authorList>
            <person name="Huang H."/>
        </authorList>
    </citation>
    <scope>NUCLEOTIDE SEQUENCE [LARGE SCALE GENOMIC DNA]</scope>
    <source>
        <strain evidence="4 5">L7-75</strain>
    </source>
</reference>
<accession>A0A848M5S4</accession>
<sequence>MPIMTRRSKKLLYAGLAGAGIAALILAGGFLWIQKSSSVQHNEEVGRYLEKINELESFQTALEEVSSTAWVPLRNVPAGELLNPGDLEKVMLPQELSPDNLPNSVEELAGKGAKIELRKGTPITMSMLFDQELTPADLRNREMKSIWIPSNLQVKDTIDIRIQFPTGQDYIVLSKKRVDRLAAPAFWTTLSEQEILLLSSAMVDAYLNKASLYALTYVEPELQQRPVANYPPKQEVHKLIKNNPNIVFTAERQLESTLRAALEQDLSRFNELGSGTASTQYAEGKQDFNTWSAANPENETFTSSEPDGNEPSLSEHEKADIIFSAP</sequence>
<organism evidence="4 5">
    <name type="scientific">Paenibacillus lemnae</name>
    <dbReference type="NCBI Taxonomy" id="1330551"/>
    <lineage>
        <taxon>Bacteria</taxon>
        <taxon>Bacillati</taxon>
        <taxon>Bacillota</taxon>
        <taxon>Bacilli</taxon>
        <taxon>Bacillales</taxon>
        <taxon>Paenibacillaceae</taxon>
        <taxon>Paenibacillus</taxon>
    </lineage>
</organism>
<evidence type="ECO:0000313" key="4">
    <source>
        <dbReference type="EMBL" id="NMO95956.1"/>
    </source>
</evidence>
<feature type="transmembrane region" description="Helical" evidence="2">
    <location>
        <begin position="12"/>
        <end position="33"/>
    </location>
</feature>
<name>A0A848M5S4_PAELE</name>
<feature type="compositionally biased region" description="Polar residues" evidence="1">
    <location>
        <begin position="289"/>
        <end position="306"/>
    </location>
</feature>
<dbReference type="RefSeq" id="WP_169504732.1">
    <property type="nucleotide sequence ID" value="NZ_JABBPN010000006.1"/>
</dbReference>
<dbReference type="CDD" id="cd11614">
    <property type="entry name" value="SAF_CpaB_FlgA_like"/>
    <property type="match status" value="1"/>
</dbReference>
<evidence type="ECO:0000313" key="5">
    <source>
        <dbReference type="Proteomes" id="UP000565468"/>
    </source>
</evidence>
<keyword evidence="2" id="KW-1133">Transmembrane helix</keyword>
<gene>
    <name evidence="4" type="ORF">HII30_09260</name>
</gene>
<protein>
    <submittedName>
        <fullName evidence="4">Flagellar biosynthesis protein FlgA</fullName>
    </submittedName>
</protein>
<keyword evidence="2" id="KW-0812">Transmembrane</keyword>
<dbReference type="AlphaFoldDB" id="A0A848M5S4"/>
<keyword evidence="4" id="KW-0969">Cilium</keyword>
<evidence type="ECO:0000256" key="1">
    <source>
        <dbReference type="SAM" id="MobiDB-lite"/>
    </source>
</evidence>
<keyword evidence="4" id="KW-0282">Flagellum</keyword>
<keyword evidence="5" id="KW-1185">Reference proteome</keyword>
<evidence type="ECO:0000259" key="3">
    <source>
        <dbReference type="SMART" id="SM00858"/>
    </source>
</evidence>
<dbReference type="InterPro" id="IPR013974">
    <property type="entry name" value="SAF"/>
</dbReference>
<feature type="region of interest" description="Disordered" evidence="1">
    <location>
        <begin position="289"/>
        <end position="326"/>
    </location>
</feature>
<dbReference type="Proteomes" id="UP000565468">
    <property type="component" value="Unassembled WGS sequence"/>
</dbReference>
<dbReference type="Pfam" id="PF08666">
    <property type="entry name" value="SAF"/>
    <property type="match status" value="1"/>
</dbReference>
<dbReference type="SMART" id="SM00858">
    <property type="entry name" value="SAF"/>
    <property type="match status" value="1"/>
</dbReference>
<keyword evidence="2" id="KW-0472">Membrane</keyword>
<keyword evidence="4" id="KW-0966">Cell projection</keyword>
<feature type="domain" description="SAF" evidence="3">
    <location>
        <begin position="67"/>
        <end position="129"/>
    </location>
</feature>
<proteinExistence type="predicted"/>
<evidence type="ECO:0000256" key="2">
    <source>
        <dbReference type="SAM" id="Phobius"/>
    </source>
</evidence>
<dbReference type="EMBL" id="JABBPN010000006">
    <property type="protein sequence ID" value="NMO95956.1"/>
    <property type="molecule type" value="Genomic_DNA"/>
</dbReference>
<comment type="caution">
    <text evidence="4">The sequence shown here is derived from an EMBL/GenBank/DDBJ whole genome shotgun (WGS) entry which is preliminary data.</text>
</comment>